<dbReference type="KEGG" id="gni:GNIT_1588"/>
<dbReference type="EMBL" id="CP003060">
    <property type="protein sequence ID" value="AEP29705.1"/>
    <property type="molecule type" value="Genomic_DNA"/>
</dbReference>
<dbReference type="Proteomes" id="UP000009282">
    <property type="component" value="Chromosome"/>
</dbReference>
<reference evidence="1 2" key="1">
    <citation type="journal article" date="2011" name="J. Bacteriol.">
        <title>Complete genome sequence of seawater bacterium Glaciecola nitratireducens FR1064T.</title>
        <authorList>
            <person name="Bian F."/>
            <person name="Qin Q.L."/>
            <person name="Xie B.B."/>
            <person name="Shu Y.L."/>
            <person name="Zhang X.Y."/>
            <person name="Yu Y."/>
            <person name="Chen B."/>
            <person name="Chen X.L."/>
            <person name="Zhou B.C."/>
            <person name="Zhang Y.Z."/>
        </authorList>
    </citation>
    <scope>NUCLEOTIDE SEQUENCE [LARGE SCALE GENOMIC DNA]</scope>
    <source>
        <strain evidence="2">JCM 12485 / KCTC 12276 / FR1064</strain>
    </source>
</reference>
<proteinExistence type="predicted"/>
<name>G4QH74_GLANF</name>
<evidence type="ECO:0000313" key="2">
    <source>
        <dbReference type="Proteomes" id="UP000009282"/>
    </source>
</evidence>
<gene>
    <name evidence="1" type="ordered locus">GNIT_1588</name>
</gene>
<organism evidence="1 2">
    <name type="scientific">Glaciecola nitratireducens (strain JCM 12485 / KCTC 12276 / FR1064)</name>
    <dbReference type="NCBI Taxonomy" id="1085623"/>
    <lineage>
        <taxon>Bacteria</taxon>
        <taxon>Pseudomonadati</taxon>
        <taxon>Pseudomonadota</taxon>
        <taxon>Gammaproteobacteria</taxon>
        <taxon>Alteromonadales</taxon>
        <taxon>Alteromonadaceae</taxon>
        <taxon>Brumicola</taxon>
    </lineage>
</organism>
<evidence type="ECO:0000313" key="1">
    <source>
        <dbReference type="EMBL" id="AEP29705.1"/>
    </source>
</evidence>
<dbReference type="AlphaFoldDB" id="G4QH74"/>
<protein>
    <submittedName>
        <fullName evidence="1">Uncharacterized protein</fullName>
    </submittedName>
</protein>
<keyword evidence="2" id="KW-1185">Reference proteome</keyword>
<accession>G4QH74</accession>
<sequence>MKVQERNVYENQGIISILSNLFNNQPINREIRTKPKIIDVTLFAAPAF</sequence>
<dbReference type="HOGENOM" id="CLU_3153321_0_0_6"/>